<accession>A0A8D8TUP8</accession>
<evidence type="ECO:0000313" key="1">
    <source>
        <dbReference type="EMBL" id="CAG6695155.1"/>
    </source>
</evidence>
<sequence length="102" mass="11434">MSSKKSSNQSSSEESVEFFLLWKFGNIELMSLKKSSTSFLISLMIESKSEKSKKDPLPQGSSVVFSSPSAELLSSSKSGQLLNHLGKFRRVLFFLLRLKLKL</sequence>
<dbReference type="EMBL" id="HBUF01611272">
    <property type="protein sequence ID" value="CAG6778757.1"/>
    <property type="molecule type" value="Transcribed_RNA"/>
</dbReference>
<dbReference type="AlphaFoldDB" id="A0A8D8TUP8"/>
<proteinExistence type="predicted"/>
<name>A0A8D8TUP8_9HEMI</name>
<dbReference type="EMBL" id="HBUF01150458">
    <property type="protein sequence ID" value="CAG6648111.1"/>
    <property type="molecule type" value="Transcribed_RNA"/>
</dbReference>
<reference evidence="1" key="1">
    <citation type="submission" date="2021-05" db="EMBL/GenBank/DDBJ databases">
        <authorList>
            <person name="Alioto T."/>
            <person name="Alioto T."/>
            <person name="Gomez Garrido J."/>
        </authorList>
    </citation>
    <scope>NUCLEOTIDE SEQUENCE</scope>
</reference>
<protein>
    <submittedName>
        <fullName evidence="1">Uncharacterized protein</fullName>
    </submittedName>
</protein>
<organism evidence="1">
    <name type="scientific">Cacopsylla melanoneura</name>
    <dbReference type="NCBI Taxonomy" id="428564"/>
    <lineage>
        <taxon>Eukaryota</taxon>
        <taxon>Metazoa</taxon>
        <taxon>Ecdysozoa</taxon>
        <taxon>Arthropoda</taxon>
        <taxon>Hexapoda</taxon>
        <taxon>Insecta</taxon>
        <taxon>Pterygota</taxon>
        <taxon>Neoptera</taxon>
        <taxon>Paraneoptera</taxon>
        <taxon>Hemiptera</taxon>
        <taxon>Sternorrhyncha</taxon>
        <taxon>Psylloidea</taxon>
        <taxon>Psyllidae</taxon>
        <taxon>Psyllinae</taxon>
        <taxon>Cacopsylla</taxon>
    </lineage>
</organism>
<dbReference type="EMBL" id="HBUF01321973">
    <property type="protein sequence ID" value="CAG6695155.1"/>
    <property type="molecule type" value="Transcribed_RNA"/>
</dbReference>